<protein>
    <submittedName>
        <fullName evidence="3">L,D-transpeptidase</fullName>
    </submittedName>
</protein>
<keyword evidence="4" id="KW-1185">Reference proteome</keyword>
<comment type="pathway">
    <text evidence="1">Cell wall biogenesis; peptidoglycan biosynthesis.</text>
</comment>
<dbReference type="InterPro" id="IPR005490">
    <property type="entry name" value="LD_TPept_cat_dom"/>
</dbReference>
<evidence type="ECO:0000313" key="4">
    <source>
        <dbReference type="Proteomes" id="UP001597102"/>
    </source>
</evidence>
<dbReference type="Proteomes" id="UP001597102">
    <property type="component" value="Unassembled WGS sequence"/>
</dbReference>
<feature type="active site" description="Nucleophile" evidence="1">
    <location>
        <position position="149"/>
    </location>
</feature>
<dbReference type="PROSITE" id="PS52029">
    <property type="entry name" value="LD_TPASE"/>
    <property type="match status" value="1"/>
</dbReference>
<evidence type="ECO:0000313" key="3">
    <source>
        <dbReference type="EMBL" id="MFD0985773.1"/>
    </source>
</evidence>
<dbReference type="PANTHER" id="PTHR38589:SF1">
    <property type="entry name" value="BLR0621 PROTEIN"/>
    <property type="match status" value="1"/>
</dbReference>
<comment type="caution">
    <text evidence="3">The sequence shown here is derived from an EMBL/GenBank/DDBJ whole genome shotgun (WGS) entry which is preliminary data.</text>
</comment>
<dbReference type="RefSeq" id="WP_379084682.1">
    <property type="nucleotide sequence ID" value="NZ_JBHTJO010000001.1"/>
</dbReference>
<organism evidence="3 4">
    <name type="scientific">Methyloligella solikamskensis</name>
    <dbReference type="NCBI Taxonomy" id="1177756"/>
    <lineage>
        <taxon>Bacteria</taxon>
        <taxon>Pseudomonadati</taxon>
        <taxon>Pseudomonadota</taxon>
        <taxon>Alphaproteobacteria</taxon>
        <taxon>Hyphomicrobiales</taxon>
        <taxon>Hyphomicrobiaceae</taxon>
        <taxon>Methyloligella</taxon>
    </lineage>
</organism>
<feature type="active site" description="Proton donor/acceptor" evidence="1">
    <location>
        <position position="137"/>
    </location>
</feature>
<evidence type="ECO:0000259" key="2">
    <source>
        <dbReference type="PROSITE" id="PS52029"/>
    </source>
</evidence>
<feature type="domain" description="L,D-TPase catalytic" evidence="2">
    <location>
        <begin position="1"/>
        <end position="173"/>
    </location>
</feature>
<dbReference type="PANTHER" id="PTHR38589">
    <property type="entry name" value="BLR0621 PROTEIN"/>
    <property type="match status" value="1"/>
</dbReference>
<proteinExistence type="predicted"/>
<keyword evidence="1" id="KW-0573">Peptidoglycan synthesis</keyword>
<keyword evidence="1" id="KW-0961">Cell wall biogenesis/degradation</keyword>
<keyword evidence="1" id="KW-0133">Cell shape</keyword>
<accession>A0ABW3J7P0</accession>
<name>A0ABW3J7P0_9HYPH</name>
<dbReference type="Pfam" id="PF03734">
    <property type="entry name" value="YkuD"/>
    <property type="match status" value="1"/>
</dbReference>
<gene>
    <name evidence="3" type="ORF">ACFQ2F_01525</name>
</gene>
<sequence length="174" mass="19270">MVQKKILVTRLPGTRSKGLMHLSNGVRNCALGRSGVSALKHEGDGTTPVGRYPLRALLYRADRVSRPQTELPVHAIGDDDGWSDDPKDRNYNRMIRLPSLRSAEGLKRQDHLYDLVLVMGYNDLPRVRGKGSAVFVHLARPGYTPTEGCVALSKRDFLALLAEIGPETEIEIRG</sequence>
<evidence type="ECO:0000256" key="1">
    <source>
        <dbReference type="PROSITE-ProRule" id="PRU01373"/>
    </source>
</evidence>
<reference evidence="4" key="1">
    <citation type="journal article" date="2019" name="Int. J. Syst. Evol. Microbiol.">
        <title>The Global Catalogue of Microorganisms (GCM) 10K type strain sequencing project: providing services to taxonomists for standard genome sequencing and annotation.</title>
        <authorList>
            <consortium name="The Broad Institute Genomics Platform"/>
            <consortium name="The Broad Institute Genome Sequencing Center for Infectious Disease"/>
            <person name="Wu L."/>
            <person name="Ma J."/>
        </authorList>
    </citation>
    <scope>NUCLEOTIDE SEQUENCE [LARGE SCALE GENOMIC DNA]</scope>
    <source>
        <strain evidence="4">CCUG 61697</strain>
    </source>
</reference>
<dbReference type="EMBL" id="JBHTJO010000001">
    <property type="protein sequence ID" value="MFD0985773.1"/>
    <property type="molecule type" value="Genomic_DNA"/>
</dbReference>